<comment type="similarity">
    <text evidence="2">Belongs to the bacterial ribosomal protein bL32 family.</text>
</comment>
<dbReference type="AlphaFoldDB" id="A0AAV8TM23"/>
<dbReference type="PANTHER" id="PTHR36083:SF1">
    <property type="entry name" value="LARGE RIBOSOMAL SUBUNIT PROTEIN BL32C"/>
    <property type="match status" value="1"/>
</dbReference>
<comment type="subcellular location">
    <subcellularLocation>
        <location evidence="1">Plastid</location>
        <location evidence="1">Chloroplast</location>
    </subcellularLocation>
</comment>
<dbReference type="Gene3D" id="2.60.40.200">
    <property type="entry name" value="Superoxide dismutase, copper/zinc binding domain"/>
    <property type="match status" value="1"/>
</dbReference>
<evidence type="ECO:0000256" key="2">
    <source>
        <dbReference type="ARBA" id="ARBA00008560"/>
    </source>
</evidence>
<dbReference type="PANTHER" id="PTHR36083">
    <property type="entry name" value="50S RIBOSOMAL PROTEIN L32, CHLOROPLASTIC"/>
    <property type="match status" value="1"/>
</dbReference>
<evidence type="ECO:0000256" key="6">
    <source>
        <dbReference type="ARBA" id="ARBA00035431"/>
    </source>
</evidence>
<evidence type="ECO:0000256" key="1">
    <source>
        <dbReference type="ARBA" id="ARBA00004229"/>
    </source>
</evidence>
<name>A0AAV8TM23_9ROSI</name>
<organism evidence="7 8">
    <name type="scientific">Erythroxylum novogranatense</name>
    <dbReference type="NCBI Taxonomy" id="1862640"/>
    <lineage>
        <taxon>Eukaryota</taxon>
        <taxon>Viridiplantae</taxon>
        <taxon>Streptophyta</taxon>
        <taxon>Embryophyta</taxon>
        <taxon>Tracheophyta</taxon>
        <taxon>Spermatophyta</taxon>
        <taxon>Magnoliopsida</taxon>
        <taxon>eudicotyledons</taxon>
        <taxon>Gunneridae</taxon>
        <taxon>Pentapetalae</taxon>
        <taxon>rosids</taxon>
        <taxon>fabids</taxon>
        <taxon>Malpighiales</taxon>
        <taxon>Erythroxylaceae</taxon>
        <taxon>Erythroxylum</taxon>
    </lineage>
</organism>
<evidence type="ECO:0000256" key="3">
    <source>
        <dbReference type="ARBA" id="ARBA00022980"/>
    </source>
</evidence>
<dbReference type="GO" id="GO:0006801">
    <property type="term" value="P:superoxide metabolic process"/>
    <property type="evidence" value="ECO:0007669"/>
    <property type="project" value="InterPro"/>
</dbReference>
<gene>
    <name evidence="7" type="ORF">K2173_020932</name>
</gene>
<dbReference type="GO" id="GO:0046872">
    <property type="term" value="F:metal ion binding"/>
    <property type="evidence" value="ECO:0007669"/>
    <property type="project" value="InterPro"/>
</dbReference>
<dbReference type="HAMAP" id="MF_00340">
    <property type="entry name" value="Ribosomal_bL32"/>
    <property type="match status" value="1"/>
</dbReference>
<dbReference type="InterPro" id="IPR036423">
    <property type="entry name" value="SOD-like_Cu/Zn_dom_sf"/>
</dbReference>
<dbReference type="GO" id="GO:0003735">
    <property type="term" value="F:structural constituent of ribosome"/>
    <property type="evidence" value="ECO:0007669"/>
    <property type="project" value="InterPro"/>
</dbReference>
<keyword evidence="3" id="KW-0689">Ribosomal protein</keyword>
<dbReference type="GO" id="GO:0009507">
    <property type="term" value="C:chloroplast"/>
    <property type="evidence" value="ECO:0007669"/>
    <property type="project" value="UniProtKB-SubCell"/>
</dbReference>
<keyword evidence="8" id="KW-1185">Reference proteome</keyword>
<dbReference type="Proteomes" id="UP001159364">
    <property type="component" value="Linkage Group LG04"/>
</dbReference>
<sequence length="198" mass="21409">MQLKGIISSSHQAKAVAMAATATPSILTASPTSHQHFLSQNAVCCLPSSLQLAFRDMSLKFPRQSLSRSLAATSPKKPLPVVAVTRNAVSFLEDNHSVEGVVTLTHEDDGAAEATIVDNQVPSPNAVIERALMVHEFADDLGPVAAVPKKRTSKSKKRIRKNIWKRKAYWTALKAYSLAKSIATGKSKSFWSNSGKVE</sequence>
<dbReference type="GO" id="GO:0015934">
    <property type="term" value="C:large ribosomal subunit"/>
    <property type="evidence" value="ECO:0007669"/>
    <property type="project" value="InterPro"/>
</dbReference>
<comment type="caution">
    <text evidence="7">The sequence shown here is derived from an EMBL/GenBank/DDBJ whole genome shotgun (WGS) entry which is preliminary data.</text>
</comment>
<dbReference type="InterPro" id="IPR044958">
    <property type="entry name" value="Ribosomal_bL32_plant/cyanobact"/>
</dbReference>
<dbReference type="Pfam" id="PF01783">
    <property type="entry name" value="Ribosomal_L32p"/>
    <property type="match status" value="1"/>
</dbReference>
<keyword evidence="4" id="KW-0687">Ribonucleoprotein</keyword>
<protein>
    <recommendedName>
        <fullName evidence="5">Large ribosomal subunit protein bL32c</fullName>
    </recommendedName>
    <alternativeName>
        <fullName evidence="6">50S ribosomal protein L32, chloroplastic</fullName>
    </alternativeName>
</protein>
<evidence type="ECO:0000313" key="8">
    <source>
        <dbReference type="Proteomes" id="UP001159364"/>
    </source>
</evidence>
<dbReference type="EMBL" id="JAIWQS010000004">
    <property type="protein sequence ID" value="KAJ8767992.1"/>
    <property type="molecule type" value="Genomic_DNA"/>
</dbReference>
<dbReference type="GO" id="GO:0006412">
    <property type="term" value="P:translation"/>
    <property type="evidence" value="ECO:0007669"/>
    <property type="project" value="InterPro"/>
</dbReference>
<evidence type="ECO:0000256" key="4">
    <source>
        <dbReference type="ARBA" id="ARBA00023274"/>
    </source>
</evidence>
<evidence type="ECO:0000313" key="7">
    <source>
        <dbReference type="EMBL" id="KAJ8767992.1"/>
    </source>
</evidence>
<evidence type="ECO:0000256" key="5">
    <source>
        <dbReference type="ARBA" id="ARBA00035280"/>
    </source>
</evidence>
<dbReference type="InterPro" id="IPR002677">
    <property type="entry name" value="Ribosomal_bL32"/>
</dbReference>
<dbReference type="SUPFAM" id="SSF49329">
    <property type="entry name" value="Cu,Zn superoxide dismutase-like"/>
    <property type="match status" value="1"/>
</dbReference>
<reference evidence="7 8" key="1">
    <citation type="submission" date="2021-09" db="EMBL/GenBank/DDBJ databases">
        <title>Genomic insights and catalytic innovation underlie evolution of tropane alkaloids biosynthesis.</title>
        <authorList>
            <person name="Wang Y.-J."/>
            <person name="Tian T."/>
            <person name="Huang J.-P."/>
            <person name="Huang S.-X."/>
        </authorList>
    </citation>
    <scope>NUCLEOTIDE SEQUENCE [LARGE SCALE GENOMIC DNA]</scope>
    <source>
        <strain evidence="7">KIB-2018</strain>
        <tissue evidence="7">Leaf</tissue>
    </source>
</reference>
<proteinExistence type="inferred from homology"/>
<accession>A0AAV8TM23</accession>